<dbReference type="Proteomes" id="UP000339690">
    <property type="component" value="Chromosome"/>
</dbReference>
<dbReference type="HAMAP" id="MF_02064">
    <property type="entry name" value="Sigma70_SigI"/>
    <property type="match status" value="1"/>
</dbReference>
<protein>
    <recommendedName>
        <fullName evidence="6">RNA polymerase sigma factor SigI</fullName>
    </recommendedName>
</protein>
<dbReference type="AlphaFoldDB" id="A0A5Q2TLD8"/>
<feature type="domain" description="RNA polymerase sigma-70 region 2" evidence="7">
    <location>
        <begin position="32"/>
        <end position="101"/>
    </location>
</feature>
<evidence type="ECO:0000313" key="9">
    <source>
        <dbReference type="Proteomes" id="UP000339690"/>
    </source>
</evidence>
<comment type="activity regulation">
    <text evidence="6">Negatively regulated by the anti-sigma-I factor RsgI.</text>
</comment>
<organism evidence="8 9">
    <name type="scientific">Gracilibacillus salitolerans</name>
    <dbReference type="NCBI Taxonomy" id="2663022"/>
    <lineage>
        <taxon>Bacteria</taxon>
        <taxon>Bacillati</taxon>
        <taxon>Bacillota</taxon>
        <taxon>Bacilli</taxon>
        <taxon>Bacillales</taxon>
        <taxon>Bacillaceae</taxon>
        <taxon>Gracilibacillus</taxon>
    </lineage>
</organism>
<dbReference type="KEGG" id="grc:GI584_17740"/>
<comment type="function">
    <text evidence="6">Sigma factors are initiation factors that promote the attachment of RNA polymerase to specific initiation sites and are then released.</text>
</comment>
<reference evidence="8 9" key="1">
    <citation type="submission" date="2019-11" db="EMBL/GenBank/DDBJ databases">
        <title>Gracilibacillus salitolerans sp. nov., a moderate halophile isolated from a saline soil in northwest China.</title>
        <authorList>
            <person name="Gan L."/>
        </authorList>
    </citation>
    <scope>NUCLEOTIDE SEQUENCE [LARGE SCALE GENOMIC DNA]</scope>
    <source>
        <strain evidence="8 9">SCU50</strain>
    </source>
</reference>
<dbReference type="GO" id="GO:0005737">
    <property type="term" value="C:cytoplasm"/>
    <property type="evidence" value="ECO:0007669"/>
    <property type="project" value="UniProtKB-SubCell"/>
</dbReference>
<comment type="subcellular location">
    <subcellularLocation>
        <location evidence="6">Cytoplasm</location>
    </subcellularLocation>
</comment>
<evidence type="ECO:0000256" key="2">
    <source>
        <dbReference type="ARBA" id="ARBA00023015"/>
    </source>
</evidence>
<keyword evidence="9" id="KW-1185">Reference proteome</keyword>
<gene>
    <name evidence="6 8" type="primary">sigI</name>
    <name evidence="8" type="ORF">GI584_17740</name>
</gene>
<evidence type="ECO:0000259" key="7">
    <source>
        <dbReference type="Pfam" id="PF04542"/>
    </source>
</evidence>
<dbReference type="PANTHER" id="PTHR30385:SF6">
    <property type="entry name" value="RNA POLYMERASE SIGMA FACTOR SIGI"/>
    <property type="match status" value="1"/>
</dbReference>
<dbReference type="PANTHER" id="PTHR30385">
    <property type="entry name" value="SIGMA FACTOR F FLAGELLAR"/>
    <property type="match status" value="1"/>
</dbReference>
<name>A0A5Q2TLD8_9BACI</name>
<dbReference type="InterPro" id="IPR013325">
    <property type="entry name" value="RNA_pol_sigma_r2"/>
</dbReference>
<evidence type="ECO:0000313" key="8">
    <source>
        <dbReference type="EMBL" id="QGH35779.1"/>
    </source>
</evidence>
<dbReference type="GO" id="GO:0003677">
    <property type="term" value="F:DNA binding"/>
    <property type="evidence" value="ECO:0007669"/>
    <property type="project" value="UniProtKB-UniRule"/>
</dbReference>
<keyword evidence="2 6" id="KW-0805">Transcription regulation</keyword>
<dbReference type="NCBIfam" id="TIGR02895">
    <property type="entry name" value="spore_sigI"/>
    <property type="match status" value="1"/>
</dbReference>
<evidence type="ECO:0000256" key="3">
    <source>
        <dbReference type="ARBA" id="ARBA00023082"/>
    </source>
</evidence>
<dbReference type="RefSeq" id="WP_100359465.1">
    <property type="nucleotide sequence ID" value="NZ_CP045915.1"/>
</dbReference>
<feature type="short sequence motif" description="Polymerase core binding" evidence="6">
    <location>
        <begin position="56"/>
        <end position="69"/>
    </location>
</feature>
<dbReference type="Pfam" id="PF04542">
    <property type="entry name" value="Sigma70_r2"/>
    <property type="match status" value="1"/>
</dbReference>
<dbReference type="GO" id="GO:0006352">
    <property type="term" value="P:DNA-templated transcription initiation"/>
    <property type="evidence" value="ECO:0007669"/>
    <property type="project" value="UniProtKB-UniRule"/>
</dbReference>
<dbReference type="Gene3D" id="1.10.1740.10">
    <property type="match status" value="1"/>
</dbReference>
<keyword evidence="6" id="KW-0346">Stress response</keyword>
<evidence type="ECO:0000256" key="1">
    <source>
        <dbReference type="ARBA" id="ARBA00022490"/>
    </source>
</evidence>
<comment type="similarity">
    <text evidence="6">Belongs to the sigma-70 factor family. SigI subfamily.</text>
</comment>
<accession>A0A5Q2TLD8</accession>
<feature type="DNA-binding region" description="H-T-H motif" evidence="6">
    <location>
        <begin position="199"/>
        <end position="218"/>
    </location>
</feature>
<keyword evidence="1 6" id="KW-0963">Cytoplasm</keyword>
<dbReference type="EMBL" id="CP045915">
    <property type="protein sequence ID" value="QGH35779.1"/>
    <property type="molecule type" value="Genomic_DNA"/>
</dbReference>
<evidence type="ECO:0000256" key="5">
    <source>
        <dbReference type="ARBA" id="ARBA00023163"/>
    </source>
</evidence>
<dbReference type="GO" id="GO:0016987">
    <property type="term" value="F:sigma factor activity"/>
    <property type="evidence" value="ECO:0007669"/>
    <property type="project" value="UniProtKB-UniRule"/>
</dbReference>
<proteinExistence type="inferred from homology"/>
<sequence length="243" mass="28951">MIESQLIDREYRLEDQIELIQRGDEHLRNDIIKAYQPFIAKCVSEVCKRYIQKQNDEFSVGMIAFNEAIEMYSREKGSSFLAFAQVIIKRKVIDYIRKEQRQYMYPALNMHEEDELEESPLQISEAKKIFQLEEESWNRKQEIIELSEQLKKFKISFKELTEISPKHQDARESAVYAAKQLINDPNLKEYVLRKKRVPIKDLLKVVSVSKKTLERNRKYILAVFIILTGDYLYLREYLKGVDL</sequence>
<keyword evidence="5 6" id="KW-0804">Transcription</keyword>
<evidence type="ECO:0000256" key="4">
    <source>
        <dbReference type="ARBA" id="ARBA00023125"/>
    </source>
</evidence>
<keyword evidence="3 6" id="KW-0731">Sigma factor</keyword>
<keyword evidence="4 6" id="KW-0238">DNA-binding</keyword>
<dbReference type="PIRSF" id="PIRSF038953">
    <property type="entry name" value="SigI"/>
    <property type="match status" value="1"/>
</dbReference>
<dbReference type="SUPFAM" id="SSF88946">
    <property type="entry name" value="Sigma2 domain of RNA polymerase sigma factors"/>
    <property type="match status" value="1"/>
</dbReference>
<dbReference type="InterPro" id="IPR007627">
    <property type="entry name" value="RNA_pol_sigma70_r2"/>
</dbReference>
<dbReference type="InterPro" id="IPR014244">
    <property type="entry name" value="RNA_pol_sigma-I"/>
</dbReference>
<evidence type="ECO:0000256" key="6">
    <source>
        <dbReference type="HAMAP-Rule" id="MF_02064"/>
    </source>
</evidence>
<comment type="subunit">
    <text evidence="6">Interacts with RsgI.</text>
</comment>